<sequence>MYGGRGNESIKDPGERFGSLDVLGECRCILHDGYQTFLIDSAIPQRRSFFLYKVCARSLLLLVPLLLRDIRRQLSTSCFIHRHSPAFHINC</sequence>
<comment type="caution">
    <text evidence="1">The sequence shown here is derived from an EMBL/GenBank/DDBJ whole genome shotgun (WGS) entry which is preliminary data.</text>
</comment>
<dbReference type="AlphaFoldDB" id="A0A4Y2PI14"/>
<evidence type="ECO:0000313" key="1">
    <source>
        <dbReference type="EMBL" id="GBN50772.1"/>
    </source>
</evidence>
<dbReference type="Proteomes" id="UP000499080">
    <property type="component" value="Unassembled WGS sequence"/>
</dbReference>
<accession>A0A4Y2PI14</accession>
<protein>
    <submittedName>
        <fullName evidence="1">Uncharacterized protein</fullName>
    </submittedName>
</protein>
<dbReference type="EMBL" id="BGPR01215260">
    <property type="protein sequence ID" value="GBN50772.1"/>
    <property type="molecule type" value="Genomic_DNA"/>
</dbReference>
<name>A0A4Y2PI14_ARAVE</name>
<evidence type="ECO:0000313" key="2">
    <source>
        <dbReference type="Proteomes" id="UP000499080"/>
    </source>
</evidence>
<keyword evidence="2" id="KW-1185">Reference proteome</keyword>
<organism evidence="1 2">
    <name type="scientific">Araneus ventricosus</name>
    <name type="common">Orbweaver spider</name>
    <name type="synonym">Epeira ventricosa</name>
    <dbReference type="NCBI Taxonomy" id="182803"/>
    <lineage>
        <taxon>Eukaryota</taxon>
        <taxon>Metazoa</taxon>
        <taxon>Ecdysozoa</taxon>
        <taxon>Arthropoda</taxon>
        <taxon>Chelicerata</taxon>
        <taxon>Arachnida</taxon>
        <taxon>Araneae</taxon>
        <taxon>Araneomorphae</taxon>
        <taxon>Entelegynae</taxon>
        <taxon>Araneoidea</taxon>
        <taxon>Araneidae</taxon>
        <taxon>Araneus</taxon>
    </lineage>
</organism>
<proteinExistence type="predicted"/>
<gene>
    <name evidence="1" type="ORF">AVEN_175379_1</name>
</gene>
<reference evidence="1 2" key="1">
    <citation type="journal article" date="2019" name="Sci. Rep.">
        <title>Orb-weaving spider Araneus ventricosus genome elucidates the spidroin gene catalogue.</title>
        <authorList>
            <person name="Kono N."/>
            <person name="Nakamura H."/>
            <person name="Ohtoshi R."/>
            <person name="Moran D.A.P."/>
            <person name="Shinohara A."/>
            <person name="Yoshida Y."/>
            <person name="Fujiwara M."/>
            <person name="Mori M."/>
            <person name="Tomita M."/>
            <person name="Arakawa K."/>
        </authorList>
    </citation>
    <scope>NUCLEOTIDE SEQUENCE [LARGE SCALE GENOMIC DNA]</scope>
</reference>